<dbReference type="PANTHER" id="PTHR40076">
    <property type="entry name" value="MEMBRANE PROTEIN-RELATED"/>
    <property type="match status" value="1"/>
</dbReference>
<proteinExistence type="predicted"/>
<name>A0ABT1RLG0_9FIRM</name>
<dbReference type="EMBL" id="JANFXK010000003">
    <property type="protein sequence ID" value="MCQ4636012.1"/>
    <property type="molecule type" value="Genomic_DNA"/>
</dbReference>
<dbReference type="Pfam" id="PF06161">
    <property type="entry name" value="DUF975"/>
    <property type="match status" value="1"/>
</dbReference>
<feature type="transmembrane region" description="Helical" evidence="1">
    <location>
        <begin position="191"/>
        <end position="220"/>
    </location>
</feature>
<dbReference type="PANTHER" id="PTHR40076:SF1">
    <property type="entry name" value="MEMBRANE PROTEIN"/>
    <property type="match status" value="1"/>
</dbReference>
<comment type="caution">
    <text evidence="2">The sequence shown here is derived from an EMBL/GenBank/DDBJ whole genome shotgun (WGS) entry which is preliminary data.</text>
</comment>
<keyword evidence="1" id="KW-0472">Membrane</keyword>
<evidence type="ECO:0000313" key="2">
    <source>
        <dbReference type="EMBL" id="MCQ4636012.1"/>
    </source>
</evidence>
<keyword evidence="3" id="KW-1185">Reference proteome</keyword>
<feature type="transmembrane region" description="Helical" evidence="1">
    <location>
        <begin position="27"/>
        <end position="46"/>
    </location>
</feature>
<dbReference type="RefSeq" id="WP_256131194.1">
    <property type="nucleotide sequence ID" value="NZ_JANFXK010000003.1"/>
</dbReference>
<reference evidence="2 3" key="1">
    <citation type="submission" date="2022-06" db="EMBL/GenBank/DDBJ databases">
        <title>Isolation of gut microbiota from human fecal samples.</title>
        <authorList>
            <person name="Pamer E.G."/>
            <person name="Barat B."/>
            <person name="Waligurski E."/>
            <person name="Medina S."/>
            <person name="Paddock L."/>
            <person name="Mostad J."/>
        </authorList>
    </citation>
    <scope>NUCLEOTIDE SEQUENCE [LARGE SCALE GENOMIC DNA]</scope>
    <source>
        <strain evidence="2 3">SL.3.17</strain>
    </source>
</reference>
<feature type="transmembrane region" description="Helical" evidence="1">
    <location>
        <begin position="88"/>
        <end position="109"/>
    </location>
</feature>
<dbReference type="Proteomes" id="UP001524502">
    <property type="component" value="Unassembled WGS sequence"/>
</dbReference>
<keyword evidence="1" id="KW-1133">Transmembrane helix</keyword>
<dbReference type="InterPro" id="IPR010380">
    <property type="entry name" value="DUF975"/>
</dbReference>
<feature type="transmembrane region" description="Helical" evidence="1">
    <location>
        <begin position="226"/>
        <end position="247"/>
    </location>
</feature>
<keyword evidence="1" id="KW-0812">Transmembrane</keyword>
<evidence type="ECO:0000256" key="1">
    <source>
        <dbReference type="SAM" id="Phobius"/>
    </source>
</evidence>
<feature type="transmembrane region" description="Helical" evidence="1">
    <location>
        <begin position="129"/>
        <end position="156"/>
    </location>
</feature>
<accession>A0ABT1RLG0</accession>
<sequence length="278" mass="30744">MNNIIVLEPSSNLRALGRNALAGKWKIAIIAVLIYQVCISLPALILDQLFGRTLGELYNNLYYNNSYGMDVVEGISYGAQKISAMSGVYVFLVTGAFTLGLTIFFINLFRAKSTDAAQVFSGFEQFFKALGLMFMIGLFTFLWTLLFIVPGIIAMLRYSQAFFILADDPDKGVMECINESKWLMHGNKAKFFCLQLSFIGWILLTSFGIGVVSGFLGVFIGGGSTMMIVINWILGLAICWVTAYVTATEAAFYDILRGNLRANAQNDAKINTYTPGQY</sequence>
<organism evidence="2 3">
    <name type="scientific">Anaerovorax odorimutans</name>
    <dbReference type="NCBI Taxonomy" id="109327"/>
    <lineage>
        <taxon>Bacteria</taxon>
        <taxon>Bacillati</taxon>
        <taxon>Bacillota</taxon>
        <taxon>Clostridia</taxon>
        <taxon>Peptostreptococcales</taxon>
        <taxon>Anaerovoracaceae</taxon>
        <taxon>Anaerovorax</taxon>
    </lineage>
</organism>
<protein>
    <submittedName>
        <fullName evidence="2">DUF975 family protein</fullName>
    </submittedName>
</protein>
<evidence type="ECO:0000313" key="3">
    <source>
        <dbReference type="Proteomes" id="UP001524502"/>
    </source>
</evidence>
<gene>
    <name evidence="2" type="ORF">NE619_04675</name>
</gene>